<feature type="domain" description="AB hydrolase-1" evidence="1">
    <location>
        <begin position="83"/>
        <end position="176"/>
    </location>
</feature>
<organism evidence="3 4">
    <name type="scientific">Flavobacterium luminosum</name>
    <dbReference type="NCBI Taxonomy" id="2949086"/>
    <lineage>
        <taxon>Bacteria</taxon>
        <taxon>Pseudomonadati</taxon>
        <taxon>Bacteroidota</taxon>
        <taxon>Flavobacteriia</taxon>
        <taxon>Flavobacteriales</taxon>
        <taxon>Flavobacteriaceae</taxon>
        <taxon>Flavobacterium</taxon>
    </lineage>
</organism>
<gene>
    <name evidence="3" type="ORF">NAT50_04545</name>
</gene>
<evidence type="ECO:0000259" key="2">
    <source>
        <dbReference type="Pfam" id="PF08386"/>
    </source>
</evidence>
<dbReference type="RefSeq" id="WP_250591889.1">
    <property type="nucleotide sequence ID" value="NZ_JAMLJM010000002.1"/>
</dbReference>
<dbReference type="Gene3D" id="3.40.50.1820">
    <property type="entry name" value="alpha/beta hydrolase"/>
    <property type="match status" value="1"/>
</dbReference>
<dbReference type="EMBL" id="JAMLJM010000002">
    <property type="protein sequence ID" value="MCL9808622.1"/>
    <property type="molecule type" value="Genomic_DNA"/>
</dbReference>
<dbReference type="Pfam" id="PF00561">
    <property type="entry name" value="Abhydrolase_1"/>
    <property type="match status" value="1"/>
</dbReference>
<dbReference type="Proteomes" id="UP001317191">
    <property type="component" value="Unassembled WGS sequence"/>
</dbReference>
<dbReference type="PANTHER" id="PTHR43798">
    <property type="entry name" value="MONOACYLGLYCEROL LIPASE"/>
    <property type="match status" value="1"/>
</dbReference>
<name>A0ABT0TMB4_9FLAO</name>
<dbReference type="Pfam" id="PF08386">
    <property type="entry name" value="Abhydrolase_4"/>
    <property type="match status" value="1"/>
</dbReference>
<feature type="domain" description="Peptidase S33 tripeptidyl aminopeptidase-like C-terminal" evidence="2">
    <location>
        <begin position="218"/>
        <end position="282"/>
    </location>
</feature>
<comment type="caution">
    <text evidence="3">The sequence shown here is derived from an EMBL/GenBank/DDBJ whole genome shotgun (WGS) entry which is preliminary data.</text>
</comment>
<keyword evidence="3" id="KW-0378">Hydrolase</keyword>
<dbReference type="InterPro" id="IPR029058">
    <property type="entry name" value="AB_hydrolase_fold"/>
</dbReference>
<evidence type="ECO:0000313" key="4">
    <source>
        <dbReference type="Proteomes" id="UP001317191"/>
    </source>
</evidence>
<evidence type="ECO:0000259" key="1">
    <source>
        <dbReference type="Pfam" id="PF00561"/>
    </source>
</evidence>
<protein>
    <submittedName>
        <fullName evidence="3">Alpha/beta hydrolase</fullName>
    </submittedName>
</protein>
<dbReference type="GO" id="GO:0016787">
    <property type="term" value="F:hydrolase activity"/>
    <property type="evidence" value="ECO:0007669"/>
    <property type="project" value="UniProtKB-KW"/>
</dbReference>
<dbReference type="InterPro" id="IPR013595">
    <property type="entry name" value="Pept_S33_TAP-like_C"/>
</dbReference>
<dbReference type="PANTHER" id="PTHR43798:SF33">
    <property type="entry name" value="HYDROLASE, PUTATIVE (AFU_ORTHOLOGUE AFUA_2G14860)-RELATED"/>
    <property type="match status" value="1"/>
</dbReference>
<dbReference type="SUPFAM" id="SSF53474">
    <property type="entry name" value="alpha/beta-Hydrolases"/>
    <property type="match status" value="1"/>
</dbReference>
<evidence type="ECO:0000313" key="3">
    <source>
        <dbReference type="EMBL" id="MCL9808622.1"/>
    </source>
</evidence>
<keyword evidence="4" id="KW-1185">Reference proteome</keyword>
<accession>A0ABT0TMB4</accession>
<dbReference type="InterPro" id="IPR000073">
    <property type="entry name" value="AB_hydrolase_1"/>
</dbReference>
<sequence>MKSKKHQGIEVPKPLKYSLKLVEFFSEDLVTRLATKIFTTPIKHKTPKREHEMDKNSKQEKVFVPKINKEIVTYLYGNSEKKILLVHGWSGRGTQLVKIADELLKQGYATISFDAPGHGKSSSSSTIMTEFIASILELEKKYGPFDYAIGHSLGGMSVLNAVKQGLNVKKAVVIGSGDKITDILIDFVDKLGLKHSIVNKMKMFFEQKFGVPMEDYAAHEAAKKVNIPTLVIHDEEDNDVPVFCAHNIHKHLSDGQIMITKKLGHRKILGDPAVITKIISFIHE</sequence>
<reference evidence="3 4" key="1">
    <citation type="submission" date="2022-05" db="EMBL/GenBank/DDBJ databases">
        <title>Flavobacterium sp., isolated from activated sludge.</title>
        <authorList>
            <person name="Ran Q."/>
        </authorList>
    </citation>
    <scope>NUCLEOTIDE SEQUENCE [LARGE SCALE GENOMIC DNA]</scope>
    <source>
        <strain evidence="3 4">HXWNR70</strain>
    </source>
</reference>
<dbReference type="InterPro" id="IPR050266">
    <property type="entry name" value="AB_hydrolase_sf"/>
</dbReference>
<proteinExistence type="predicted"/>